<comment type="caution">
    <text evidence="4">The sequence shown here is derived from an EMBL/GenBank/DDBJ whole genome shotgun (WGS) entry which is preliminary data.</text>
</comment>
<dbReference type="GO" id="GO:0016747">
    <property type="term" value="F:acyltransferase activity, transferring groups other than amino-acyl groups"/>
    <property type="evidence" value="ECO:0007669"/>
    <property type="project" value="InterPro"/>
</dbReference>
<protein>
    <recommendedName>
        <fullName evidence="3">N-acetyltransferase domain-containing protein</fullName>
    </recommendedName>
</protein>
<dbReference type="CDD" id="cd04301">
    <property type="entry name" value="NAT_SF"/>
    <property type="match status" value="1"/>
</dbReference>
<dbReference type="Pfam" id="PF00583">
    <property type="entry name" value="Acetyltransf_1"/>
    <property type="match status" value="1"/>
</dbReference>
<keyword evidence="1" id="KW-0808">Transferase</keyword>
<dbReference type="InterPro" id="IPR016181">
    <property type="entry name" value="Acyl_CoA_acyltransferase"/>
</dbReference>
<dbReference type="Proteomes" id="UP000033772">
    <property type="component" value="Unassembled WGS sequence"/>
</dbReference>
<dbReference type="InterPro" id="IPR000182">
    <property type="entry name" value="GNAT_dom"/>
</dbReference>
<dbReference type="SUPFAM" id="SSF55729">
    <property type="entry name" value="Acyl-CoA N-acyltransferases (Nat)"/>
    <property type="match status" value="1"/>
</dbReference>
<organism evidence="4 5">
    <name type="scientific">Nocardioides luteus</name>
    <dbReference type="NCBI Taxonomy" id="1844"/>
    <lineage>
        <taxon>Bacteria</taxon>
        <taxon>Bacillati</taxon>
        <taxon>Actinomycetota</taxon>
        <taxon>Actinomycetes</taxon>
        <taxon>Propionibacteriales</taxon>
        <taxon>Nocardioidaceae</taxon>
        <taxon>Nocardioides</taxon>
    </lineage>
</organism>
<dbReference type="Gene3D" id="3.40.630.30">
    <property type="match status" value="1"/>
</dbReference>
<sequence>MNSTESVTPTEAVLRPAQREDIDDIVRTYIEARAAAPMPAPIYPESDIREWLAVKVLAPQKGSQVWVAEVAGAVSAFAAFTPTWLDDLFVDPRAQGTGLGTMLLDLVKSLAPDGFGLWVFEMNTPARAFYARHGLREVEHTDGSANQEKTPDVRMAWP</sequence>
<dbReference type="PANTHER" id="PTHR43877">
    <property type="entry name" value="AMINOALKYLPHOSPHONATE N-ACETYLTRANSFERASE-RELATED-RELATED"/>
    <property type="match status" value="1"/>
</dbReference>
<keyword evidence="2" id="KW-0012">Acyltransferase</keyword>
<dbReference type="EMBL" id="JZDQ02000020">
    <property type="protein sequence ID" value="OIJ25923.1"/>
    <property type="molecule type" value="Genomic_DNA"/>
</dbReference>
<dbReference type="InterPro" id="IPR050832">
    <property type="entry name" value="Bact_Acetyltransf"/>
</dbReference>
<dbReference type="AlphaFoldDB" id="A0A1J4N303"/>
<reference evidence="4" key="1">
    <citation type="submission" date="2016-10" db="EMBL/GenBank/DDBJ databases">
        <title>Draft Genome Sequence of Nocardioides luteus Strain BAFB, an Alkane-Degrading Bacterium Isolated from JP-7 Polluted Soil.</title>
        <authorList>
            <person name="Brown L."/>
            <person name="Ruiz O.N."/>
            <person name="Gunasekera T."/>
        </authorList>
    </citation>
    <scope>NUCLEOTIDE SEQUENCE [LARGE SCALE GENOMIC DNA]</scope>
    <source>
        <strain evidence="4">BAFB</strain>
    </source>
</reference>
<gene>
    <name evidence="4" type="ORF">UG56_015195</name>
</gene>
<proteinExistence type="predicted"/>
<name>A0A1J4N303_9ACTN</name>
<dbReference type="RefSeq" id="WP_071327104.1">
    <property type="nucleotide sequence ID" value="NZ_JZDQ02000020.1"/>
</dbReference>
<keyword evidence="5" id="KW-1185">Reference proteome</keyword>
<evidence type="ECO:0000256" key="1">
    <source>
        <dbReference type="ARBA" id="ARBA00022679"/>
    </source>
</evidence>
<dbReference type="STRING" id="1844.UG56_015195"/>
<evidence type="ECO:0000256" key="2">
    <source>
        <dbReference type="ARBA" id="ARBA00023315"/>
    </source>
</evidence>
<evidence type="ECO:0000313" key="4">
    <source>
        <dbReference type="EMBL" id="OIJ25923.1"/>
    </source>
</evidence>
<accession>A0A1J4N303</accession>
<dbReference type="OrthoDB" id="9805924at2"/>
<dbReference type="PROSITE" id="PS51186">
    <property type="entry name" value="GNAT"/>
    <property type="match status" value="1"/>
</dbReference>
<evidence type="ECO:0000259" key="3">
    <source>
        <dbReference type="PROSITE" id="PS51186"/>
    </source>
</evidence>
<evidence type="ECO:0000313" key="5">
    <source>
        <dbReference type="Proteomes" id="UP000033772"/>
    </source>
</evidence>
<feature type="domain" description="N-acetyltransferase" evidence="3">
    <location>
        <begin position="12"/>
        <end position="158"/>
    </location>
</feature>